<dbReference type="Pfam" id="PF03548">
    <property type="entry name" value="LolA"/>
    <property type="match status" value="1"/>
</dbReference>
<dbReference type="PANTHER" id="PTHR35869">
    <property type="entry name" value="OUTER-MEMBRANE LIPOPROTEIN CARRIER PROTEIN"/>
    <property type="match status" value="1"/>
</dbReference>
<dbReference type="AlphaFoldDB" id="A0A2W5A115"/>
<dbReference type="Gene3D" id="2.50.20.10">
    <property type="entry name" value="Lipoprotein localisation LolA/LolB/LppX"/>
    <property type="match status" value="1"/>
</dbReference>
<protein>
    <submittedName>
        <fullName evidence="3">Outer membrane lipoprotein carrier protein LolA</fullName>
    </submittedName>
</protein>
<dbReference type="EMBL" id="QFNK01000084">
    <property type="protein sequence ID" value="PZO86922.1"/>
    <property type="molecule type" value="Genomic_DNA"/>
</dbReference>
<organism evidence="3 4">
    <name type="scientific">Micavibrio aeruginosavorus</name>
    <dbReference type="NCBI Taxonomy" id="349221"/>
    <lineage>
        <taxon>Bacteria</taxon>
        <taxon>Pseudomonadati</taxon>
        <taxon>Bdellovibrionota</taxon>
        <taxon>Bdellovibrionia</taxon>
        <taxon>Bdellovibrionales</taxon>
        <taxon>Pseudobdellovibrionaceae</taxon>
        <taxon>Micavibrio</taxon>
    </lineage>
</organism>
<keyword evidence="1 2" id="KW-0732">Signal</keyword>
<feature type="chain" id="PRO_5015927263" evidence="2">
    <location>
        <begin position="22"/>
        <end position="201"/>
    </location>
</feature>
<proteinExistence type="predicted"/>
<gene>
    <name evidence="3" type="ORF">DI626_05280</name>
</gene>
<dbReference type="Proteomes" id="UP000249557">
    <property type="component" value="Unassembled WGS sequence"/>
</dbReference>
<dbReference type="InterPro" id="IPR004564">
    <property type="entry name" value="OM_lipoprot_carrier_LolA-like"/>
</dbReference>
<evidence type="ECO:0000256" key="2">
    <source>
        <dbReference type="SAM" id="SignalP"/>
    </source>
</evidence>
<dbReference type="InterPro" id="IPR029046">
    <property type="entry name" value="LolA/LolB/LppX"/>
</dbReference>
<accession>A0A2W5A115</accession>
<feature type="signal peptide" evidence="2">
    <location>
        <begin position="1"/>
        <end position="21"/>
    </location>
</feature>
<dbReference type="CDD" id="cd16325">
    <property type="entry name" value="LolA"/>
    <property type="match status" value="1"/>
</dbReference>
<dbReference type="SUPFAM" id="SSF89392">
    <property type="entry name" value="Prokaryotic lipoproteins and lipoprotein localization factors"/>
    <property type="match status" value="1"/>
</dbReference>
<evidence type="ECO:0000313" key="3">
    <source>
        <dbReference type="EMBL" id="PZO86922.1"/>
    </source>
</evidence>
<comment type="caution">
    <text evidence="3">The sequence shown here is derived from an EMBL/GenBank/DDBJ whole genome shotgun (WGS) entry which is preliminary data.</text>
</comment>
<name>A0A2W5A115_9BACT</name>
<keyword evidence="3" id="KW-0449">Lipoprotein</keyword>
<sequence>MKHFTLMLAGLLLAFSAPASAQVAPEVKQAEAYLNGLKTLQAEFIQTSSLGARLSGTFYLNRPGKLRFDYNEVEDFIVADGVFVYFYDSQIGSQTNAPIGQTLADFLLRKNLSLTGDLKVVKSFTKDGYAYITVVQSDNPAAGQVELEFSQVPYELKRWRITDAQGQITEVTLKNIRTGVTFKDPNLFGYHDPKGRKRVND</sequence>
<reference evidence="3 4" key="1">
    <citation type="submission" date="2017-08" db="EMBL/GenBank/DDBJ databases">
        <title>Infants hospitalized years apart are colonized by the same room-sourced microbial strains.</title>
        <authorList>
            <person name="Brooks B."/>
            <person name="Olm M.R."/>
            <person name="Firek B.A."/>
            <person name="Baker R."/>
            <person name="Thomas B.C."/>
            <person name="Morowitz M.J."/>
            <person name="Banfield J.F."/>
        </authorList>
    </citation>
    <scope>NUCLEOTIDE SEQUENCE [LARGE SCALE GENOMIC DNA]</scope>
    <source>
        <strain evidence="3">S2_018_000_R2_104</strain>
    </source>
</reference>
<evidence type="ECO:0000313" key="4">
    <source>
        <dbReference type="Proteomes" id="UP000249557"/>
    </source>
</evidence>
<dbReference type="PANTHER" id="PTHR35869:SF1">
    <property type="entry name" value="OUTER-MEMBRANE LIPOPROTEIN CARRIER PROTEIN"/>
    <property type="match status" value="1"/>
</dbReference>
<evidence type="ECO:0000256" key="1">
    <source>
        <dbReference type="ARBA" id="ARBA00022729"/>
    </source>
</evidence>